<comment type="caution">
    <text evidence="1">The sequence shown here is derived from an EMBL/GenBank/DDBJ whole genome shotgun (WGS) entry which is preliminary data.</text>
</comment>
<evidence type="ECO:0008006" key="3">
    <source>
        <dbReference type="Google" id="ProtNLM"/>
    </source>
</evidence>
<dbReference type="EMBL" id="BMQX01000015">
    <property type="protein sequence ID" value="GGQ21656.1"/>
    <property type="molecule type" value="Genomic_DNA"/>
</dbReference>
<keyword evidence="2" id="KW-1185">Reference proteome</keyword>
<evidence type="ECO:0000313" key="2">
    <source>
        <dbReference type="Proteomes" id="UP000619118"/>
    </source>
</evidence>
<dbReference type="RefSeq" id="WP_160054026.1">
    <property type="nucleotide sequence ID" value="NZ_BMQX01000015.1"/>
</dbReference>
<sequence>MNIIKILIVSAMLFVVSGCGYNSGIRSEAAASYLYFTGEAEGVEVSIDNVPAFTVTKTGMANQYRITPGKHLIVITRDAQVIVKRELLIGDGHEKEIYIP</sequence>
<evidence type="ECO:0000313" key="1">
    <source>
        <dbReference type="EMBL" id="GGQ21656.1"/>
    </source>
</evidence>
<dbReference type="PROSITE" id="PS51257">
    <property type="entry name" value="PROKAR_LIPOPROTEIN"/>
    <property type="match status" value="1"/>
</dbReference>
<reference evidence="2" key="1">
    <citation type="journal article" date="2019" name="Int. J. Syst. Evol. Microbiol.">
        <title>The Global Catalogue of Microorganisms (GCM) 10K type strain sequencing project: providing services to taxonomists for standard genome sequencing and annotation.</title>
        <authorList>
            <consortium name="The Broad Institute Genomics Platform"/>
            <consortium name="The Broad Institute Genome Sequencing Center for Infectious Disease"/>
            <person name="Wu L."/>
            <person name="Ma J."/>
        </authorList>
    </citation>
    <scope>NUCLEOTIDE SEQUENCE [LARGE SCALE GENOMIC DNA]</scope>
    <source>
        <strain evidence="2">JCM 32306</strain>
    </source>
</reference>
<protein>
    <recommendedName>
        <fullName evidence="3">DUF2846 domain-containing protein</fullName>
    </recommendedName>
</protein>
<accession>A0ABQ2RD20</accession>
<proteinExistence type="predicted"/>
<name>A0ABQ2RD20_9GAMM</name>
<gene>
    <name evidence="1" type="ORF">GCM10009411_22190</name>
</gene>
<dbReference type="Proteomes" id="UP000619118">
    <property type="component" value="Unassembled WGS sequence"/>
</dbReference>
<organism evidence="1 2">
    <name type="scientific">Shewanella litoralis</name>
    <dbReference type="NCBI Taxonomy" id="2282700"/>
    <lineage>
        <taxon>Bacteria</taxon>
        <taxon>Pseudomonadati</taxon>
        <taxon>Pseudomonadota</taxon>
        <taxon>Gammaproteobacteria</taxon>
        <taxon>Alteromonadales</taxon>
        <taxon>Shewanellaceae</taxon>
        <taxon>Shewanella</taxon>
    </lineage>
</organism>